<evidence type="ECO:0000259" key="1">
    <source>
        <dbReference type="Pfam" id="PF00534"/>
    </source>
</evidence>
<dbReference type="Gene3D" id="3.40.50.2000">
    <property type="entry name" value="Glycogen Phosphorylase B"/>
    <property type="match status" value="1"/>
</dbReference>
<gene>
    <name evidence="2" type="ORF">GEAMG1_2206</name>
</gene>
<dbReference type="CDD" id="cd03801">
    <property type="entry name" value="GT4_PimA-like"/>
    <property type="match status" value="1"/>
</dbReference>
<dbReference type="InterPro" id="IPR001296">
    <property type="entry name" value="Glyco_trans_1"/>
</dbReference>
<reference evidence="2 3" key="1">
    <citation type="submission" date="2022-03" db="EMBL/GenBank/DDBJ databases">
        <authorList>
            <person name="Koch H."/>
        </authorList>
    </citation>
    <scope>NUCLEOTIDE SEQUENCE [LARGE SCALE GENOMIC DNA]</scope>
    <source>
        <strain evidence="2 3">G1</strain>
    </source>
</reference>
<proteinExistence type="predicted"/>
<dbReference type="PANTHER" id="PTHR12526">
    <property type="entry name" value="GLYCOSYLTRANSFERASE"/>
    <property type="match status" value="1"/>
</dbReference>
<feature type="domain" description="Glycosyl transferase family 1" evidence="1">
    <location>
        <begin position="205"/>
        <end position="344"/>
    </location>
</feature>
<sequence>MIRLLLLLTLPLAALGKLVGRLLPLDNPGGLFFIIPFYHTGGAEKVHADIAACCAPERPWIFFAHRSRDTAFLARFRAAARCFDIPLLLKYTFPFSVGVMAGLISRHPAPRLFGCNSLFFYLLLPHLAPHVRVIDLLHGLGGGAERFALPVLERIDQRVVISPGVREELLAFYRAHGVSPALDDRITVISNRVSVAPALPDKATEGPLTALFVGRGSEEKRVHLIARAARRCRELGVAVEVTLVGDVADRLTREERAACRLTGPIGDEAALTRLYRQSHLVLISSSREGFPLTLMEGMAQGCVPVATAVGGIPDHIRHLDNGWLLPAEDEESVVAGLVAALRQLAEERQLTARLAAAAFASAHAQFGGERFCADYRRLLQLP</sequence>
<name>A0ABM9DC91_9BACT</name>
<dbReference type="RefSeq" id="WP_305732822.1">
    <property type="nucleotide sequence ID" value="NZ_OW150024.1"/>
</dbReference>
<organism evidence="2 3">
    <name type="scientific">Trichlorobacter ammonificans</name>
    <dbReference type="NCBI Taxonomy" id="2916410"/>
    <lineage>
        <taxon>Bacteria</taxon>
        <taxon>Pseudomonadati</taxon>
        <taxon>Thermodesulfobacteriota</taxon>
        <taxon>Desulfuromonadia</taxon>
        <taxon>Geobacterales</taxon>
        <taxon>Geobacteraceae</taxon>
        <taxon>Trichlorobacter</taxon>
    </lineage>
</organism>
<keyword evidence="3" id="KW-1185">Reference proteome</keyword>
<dbReference type="SUPFAM" id="SSF53756">
    <property type="entry name" value="UDP-Glycosyltransferase/glycogen phosphorylase"/>
    <property type="match status" value="1"/>
</dbReference>
<dbReference type="Pfam" id="PF00534">
    <property type="entry name" value="Glycos_transf_1"/>
    <property type="match status" value="1"/>
</dbReference>
<evidence type="ECO:0000313" key="3">
    <source>
        <dbReference type="Proteomes" id="UP001295463"/>
    </source>
</evidence>
<evidence type="ECO:0000313" key="2">
    <source>
        <dbReference type="EMBL" id="CAH2032042.1"/>
    </source>
</evidence>
<accession>A0ABM9DC91</accession>
<dbReference type="Proteomes" id="UP001295463">
    <property type="component" value="Chromosome"/>
</dbReference>
<dbReference type="EMBL" id="OW150024">
    <property type="protein sequence ID" value="CAH2032042.1"/>
    <property type="molecule type" value="Genomic_DNA"/>
</dbReference>
<protein>
    <recommendedName>
        <fullName evidence="1">Glycosyl transferase family 1 domain-containing protein</fullName>
    </recommendedName>
</protein>